<feature type="domain" description="STAS" evidence="1">
    <location>
        <begin position="50"/>
        <end position="154"/>
    </location>
</feature>
<dbReference type="InterPro" id="IPR002645">
    <property type="entry name" value="STAS_dom"/>
</dbReference>
<sequence length="154" mass="16917">MQRLQDMNDFVLCNAETGESRPVFSTPRRGRPTAHVPDHLLCVTQSWTSDGCLILTANGRLDLNTVLSFRDSVFTGLGERPSKLILDLRPLQVVEAAGIATLVTLSRVAQLVGIPYEIRSSRELESLFIETGLDRLMKAAPPTSAEIAQKLLLS</sequence>
<name>A0A7W9W4Y0_ARMRO</name>
<comment type="caution">
    <text evidence="2">The sequence shown here is derived from an EMBL/GenBank/DDBJ whole genome shotgun (WGS) entry which is preliminary data.</text>
</comment>
<organism evidence="2 3">
    <name type="scientific">Armatimonas rosea</name>
    <dbReference type="NCBI Taxonomy" id="685828"/>
    <lineage>
        <taxon>Bacteria</taxon>
        <taxon>Bacillati</taxon>
        <taxon>Armatimonadota</taxon>
        <taxon>Armatimonadia</taxon>
        <taxon>Armatimonadales</taxon>
        <taxon>Armatimonadaceae</taxon>
        <taxon>Armatimonas</taxon>
    </lineage>
</organism>
<dbReference type="InterPro" id="IPR036513">
    <property type="entry name" value="STAS_dom_sf"/>
</dbReference>
<keyword evidence="3" id="KW-1185">Reference proteome</keyword>
<dbReference type="Pfam" id="PF01740">
    <property type="entry name" value="STAS"/>
    <property type="match status" value="1"/>
</dbReference>
<proteinExistence type="predicted"/>
<reference evidence="2 3" key="1">
    <citation type="submission" date="2020-08" db="EMBL/GenBank/DDBJ databases">
        <title>Genomic Encyclopedia of Type Strains, Phase IV (KMG-IV): sequencing the most valuable type-strain genomes for metagenomic binning, comparative biology and taxonomic classification.</title>
        <authorList>
            <person name="Goeker M."/>
        </authorList>
    </citation>
    <scope>NUCLEOTIDE SEQUENCE [LARGE SCALE GENOMIC DNA]</scope>
    <source>
        <strain evidence="2 3">DSM 23562</strain>
    </source>
</reference>
<dbReference type="PROSITE" id="PS50801">
    <property type="entry name" value="STAS"/>
    <property type="match status" value="1"/>
</dbReference>
<evidence type="ECO:0000259" key="1">
    <source>
        <dbReference type="PROSITE" id="PS50801"/>
    </source>
</evidence>
<dbReference type="Proteomes" id="UP000520814">
    <property type="component" value="Unassembled WGS sequence"/>
</dbReference>
<accession>A0A7W9W4Y0</accession>
<protein>
    <submittedName>
        <fullName evidence="2">Anti-anti-sigma factor</fullName>
    </submittedName>
</protein>
<dbReference type="CDD" id="cd07043">
    <property type="entry name" value="STAS_anti-anti-sigma_factors"/>
    <property type="match status" value="1"/>
</dbReference>
<gene>
    <name evidence="2" type="ORF">HNQ39_001670</name>
</gene>
<dbReference type="Gene3D" id="3.30.750.24">
    <property type="entry name" value="STAS domain"/>
    <property type="match status" value="1"/>
</dbReference>
<evidence type="ECO:0000313" key="2">
    <source>
        <dbReference type="EMBL" id="MBB6049879.1"/>
    </source>
</evidence>
<dbReference type="EMBL" id="JACHGW010000002">
    <property type="protein sequence ID" value="MBB6049879.1"/>
    <property type="molecule type" value="Genomic_DNA"/>
</dbReference>
<dbReference type="RefSeq" id="WP_184193779.1">
    <property type="nucleotide sequence ID" value="NZ_JACHGW010000002.1"/>
</dbReference>
<dbReference type="AlphaFoldDB" id="A0A7W9W4Y0"/>
<evidence type="ECO:0000313" key="3">
    <source>
        <dbReference type="Proteomes" id="UP000520814"/>
    </source>
</evidence>
<dbReference type="SUPFAM" id="SSF52091">
    <property type="entry name" value="SpoIIaa-like"/>
    <property type="match status" value="1"/>
</dbReference>